<evidence type="ECO:0000313" key="1">
    <source>
        <dbReference type="EMBL" id="SVD76951.1"/>
    </source>
</evidence>
<accession>A0A382Y2E7</accession>
<protein>
    <submittedName>
        <fullName evidence="1">Uncharacterized protein</fullName>
    </submittedName>
</protein>
<organism evidence="1">
    <name type="scientific">marine metagenome</name>
    <dbReference type="NCBI Taxonomy" id="408172"/>
    <lineage>
        <taxon>unclassified sequences</taxon>
        <taxon>metagenomes</taxon>
        <taxon>ecological metagenomes</taxon>
    </lineage>
</organism>
<dbReference type="AlphaFoldDB" id="A0A382Y2E7"/>
<gene>
    <name evidence="1" type="ORF">METZ01_LOCUS429805</name>
</gene>
<reference evidence="1" key="1">
    <citation type="submission" date="2018-05" db="EMBL/GenBank/DDBJ databases">
        <authorList>
            <person name="Lanie J.A."/>
            <person name="Ng W.-L."/>
            <person name="Kazmierczak K.M."/>
            <person name="Andrzejewski T.M."/>
            <person name="Davidsen T.M."/>
            <person name="Wayne K.J."/>
            <person name="Tettelin H."/>
            <person name="Glass J.I."/>
            <person name="Rusch D."/>
            <person name="Podicherti R."/>
            <person name="Tsui H.-C.T."/>
            <person name="Winkler M.E."/>
        </authorList>
    </citation>
    <scope>NUCLEOTIDE SEQUENCE</scope>
</reference>
<proteinExistence type="predicted"/>
<dbReference type="EMBL" id="UINC01172069">
    <property type="protein sequence ID" value="SVD76951.1"/>
    <property type="molecule type" value="Genomic_DNA"/>
</dbReference>
<feature type="non-terminal residue" evidence="1">
    <location>
        <position position="116"/>
    </location>
</feature>
<name>A0A382Y2E7_9ZZZZ</name>
<sequence>MDFTVGRCTRRCSKTERELQPDEPFYSVLACEGVEVVRHDFCEQAWDGPPKDVLGWWKSQMPGKQTNRYNLAPNEILLHYFEELDQQPEKADVRYVMALLLIRRRVARLEESERTD</sequence>